<protein>
    <submittedName>
        <fullName evidence="1 3">Uncharacterized protein</fullName>
    </submittedName>
</protein>
<evidence type="ECO:0000313" key="2">
    <source>
        <dbReference type="Proteomes" id="UP000272942"/>
    </source>
</evidence>
<evidence type="ECO:0000313" key="3">
    <source>
        <dbReference type="WBParaSite" id="ECPE_0000459201-mRNA-1"/>
    </source>
</evidence>
<evidence type="ECO:0000313" key="1">
    <source>
        <dbReference type="EMBL" id="VDP73014.1"/>
    </source>
</evidence>
<gene>
    <name evidence="1" type="ORF">ECPE_LOCUS4580</name>
</gene>
<keyword evidence="2" id="KW-1185">Reference proteome</keyword>
<dbReference type="WBParaSite" id="ECPE_0000459201-mRNA-1">
    <property type="protein sequence ID" value="ECPE_0000459201-mRNA-1"/>
    <property type="gene ID" value="ECPE_0000459201"/>
</dbReference>
<proteinExistence type="predicted"/>
<accession>A0A183AC95</accession>
<dbReference type="Proteomes" id="UP000272942">
    <property type="component" value="Unassembled WGS sequence"/>
</dbReference>
<reference evidence="3" key="1">
    <citation type="submission" date="2016-06" db="UniProtKB">
        <authorList>
            <consortium name="WormBaseParasite"/>
        </authorList>
    </citation>
    <scope>IDENTIFICATION</scope>
</reference>
<reference evidence="1 2" key="2">
    <citation type="submission" date="2018-11" db="EMBL/GenBank/DDBJ databases">
        <authorList>
            <consortium name="Pathogen Informatics"/>
        </authorList>
    </citation>
    <scope>NUCLEOTIDE SEQUENCE [LARGE SCALE GENOMIC DNA]</scope>
    <source>
        <strain evidence="1 2">Egypt</strain>
    </source>
</reference>
<organism evidence="3">
    <name type="scientific">Echinostoma caproni</name>
    <dbReference type="NCBI Taxonomy" id="27848"/>
    <lineage>
        <taxon>Eukaryota</taxon>
        <taxon>Metazoa</taxon>
        <taxon>Spiralia</taxon>
        <taxon>Lophotrochozoa</taxon>
        <taxon>Platyhelminthes</taxon>
        <taxon>Trematoda</taxon>
        <taxon>Digenea</taxon>
        <taxon>Plagiorchiida</taxon>
        <taxon>Echinostomata</taxon>
        <taxon>Echinostomatoidea</taxon>
        <taxon>Echinostomatidae</taxon>
        <taxon>Echinostoma</taxon>
    </lineage>
</organism>
<dbReference type="EMBL" id="UZAN01041435">
    <property type="protein sequence ID" value="VDP73014.1"/>
    <property type="molecule type" value="Genomic_DNA"/>
</dbReference>
<sequence length="89" mass="9898">MWHAQIQFDCPHRNSPYTDLIHVAMVTTCVKASVLPNPQQLIYETGGSPSVKAPPIEMVKDEENMTNASLIKSYARLNGEDDISAINVR</sequence>
<name>A0A183AC95_9TREM</name>
<dbReference type="AlphaFoldDB" id="A0A183AC95"/>